<dbReference type="InterPro" id="IPR033752">
    <property type="entry name" value="MetA_family"/>
</dbReference>
<keyword evidence="7" id="KW-1185">Reference proteome</keyword>
<feature type="site" description="Important for substrate specificity" evidence="4">
    <location>
        <position position="200"/>
    </location>
</feature>
<comment type="pathway">
    <text evidence="4">Amino-acid biosynthesis; L-methionine biosynthesis via de novo pathway; O-acetyl-L-homoserine from L-homoserine: step 1/1.</text>
</comment>
<protein>
    <recommendedName>
        <fullName evidence="4">Homoserine O-acetyltransferase</fullName>
        <shortName evidence="4">HAT</shortName>
        <ecNumber evidence="4">2.3.1.31</ecNumber>
    </recommendedName>
    <alternativeName>
        <fullName evidence="4">Homoserine transacetylase</fullName>
        <shortName evidence="4">HTA</shortName>
    </alternativeName>
</protein>
<evidence type="ECO:0000256" key="5">
    <source>
        <dbReference type="PIRSR" id="PIRSR000450-1"/>
    </source>
</evidence>
<sequence length="308" mass="34933">MSALLPKGLPAAEALSREGLDIETFEPSGRARDPDIVVAILNLMPDKLATELQLIRMLAGGPRRVEIVLFATDSYMARVRDPAYSSANTPVEHLRTFYRSFSEVRDLEIDGLIITGAPVEKEPFEAVPYWEELLEVFAWAEARSTGVFNICWAAQAALRHFHQVPKYVLERKKFGVYEHRIESDSELLAGFGEGFRIPVSRHSEIHREDLPESPDLVVIADSEGSGLGLLEDRRLRHHYMFNHFEYDADTLAREYQRDVEAGQPIDPPVGYFPNDDPAQAPVADWVEAGRRMYQNWLAIIARNKNSEK</sequence>
<evidence type="ECO:0000313" key="7">
    <source>
        <dbReference type="Proteomes" id="UP000229498"/>
    </source>
</evidence>
<evidence type="ECO:0000256" key="3">
    <source>
        <dbReference type="ARBA" id="ARBA00023315"/>
    </source>
</evidence>
<dbReference type="Pfam" id="PF04204">
    <property type="entry name" value="HTS"/>
    <property type="match status" value="1"/>
</dbReference>
<name>A0A2M9FZA9_9PROT</name>
<proteinExistence type="inferred from homology"/>
<reference evidence="6 7" key="1">
    <citation type="submission" date="2017-11" db="EMBL/GenBank/DDBJ databases">
        <title>Draft genome sequence of Rhizobiales bacterium SY3-13.</title>
        <authorList>
            <person name="Sun C."/>
        </authorList>
    </citation>
    <scope>NUCLEOTIDE SEQUENCE [LARGE SCALE GENOMIC DNA]</scope>
    <source>
        <strain evidence="6 7">SY3-13</strain>
    </source>
</reference>
<dbReference type="InterPro" id="IPR029062">
    <property type="entry name" value="Class_I_gatase-like"/>
</dbReference>
<dbReference type="AlphaFoldDB" id="A0A2M9FZA9"/>
<comment type="catalytic activity">
    <reaction evidence="4">
        <text>L-homoserine + acetyl-CoA = O-acetyl-L-homoserine + CoA</text>
        <dbReference type="Rhea" id="RHEA:13701"/>
        <dbReference type="ChEBI" id="CHEBI:57287"/>
        <dbReference type="ChEBI" id="CHEBI:57288"/>
        <dbReference type="ChEBI" id="CHEBI:57476"/>
        <dbReference type="ChEBI" id="CHEBI:57716"/>
        <dbReference type="EC" id="2.3.1.31"/>
    </reaction>
</comment>
<feature type="active site" description="Acyl-thioester intermediate" evidence="4 5">
    <location>
        <position position="151"/>
    </location>
</feature>
<comment type="caution">
    <text evidence="4">Lacks conserved residue(s) required for the propagation of feature annotation.</text>
</comment>
<dbReference type="EMBL" id="PHIG01000039">
    <property type="protein sequence ID" value="PJK28795.1"/>
    <property type="molecule type" value="Genomic_DNA"/>
</dbReference>
<comment type="caution">
    <text evidence="6">The sequence shown here is derived from an EMBL/GenBank/DDBJ whole genome shotgun (WGS) entry which is preliminary data.</text>
</comment>
<dbReference type="GO" id="GO:0008899">
    <property type="term" value="F:homoserine O-succinyltransferase activity"/>
    <property type="evidence" value="ECO:0007669"/>
    <property type="project" value="UniProtKB-UniRule"/>
</dbReference>
<evidence type="ECO:0000313" key="6">
    <source>
        <dbReference type="EMBL" id="PJK28795.1"/>
    </source>
</evidence>
<organism evidence="6 7">
    <name type="scientific">Minwuia thermotolerans</name>
    <dbReference type="NCBI Taxonomy" id="2056226"/>
    <lineage>
        <taxon>Bacteria</taxon>
        <taxon>Pseudomonadati</taxon>
        <taxon>Pseudomonadota</taxon>
        <taxon>Alphaproteobacteria</taxon>
        <taxon>Minwuiales</taxon>
        <taxon>Minwuiaceae</taxon>
        <taxon>Minwuia</taxon>
    </lineage>
</organism>
<feature type="site" description="Important for acyl-CoA specificity" evidence="4">
    <location>
        <position position="120"/>
    </location>
</feature>
<feature type="active site" evidence="4">
    <location>
        <position position="245"/>
    </location>
</feature>
<keyword evidence="4" id="KW-0963">Cytoplasm</keyword>
<dbReference type="GO" id="GO:0004414">
    <property type="term" value="F:homoserine O-acetyltransferase activity"/>
    <property type="evidence" value="ECO:0007669"/>
    <property type="project" value="UniProtKB-EC"/>
</dbReference>
<dbReference type="PIRSF" id="PIRSF000450">
    <property type="entry name" value="H_ser_succinyltr"/>
    <property type="match status" value="1"/>
</dbReference>
<dbReference type="PANTHER" id="PTHR20919:SF0">
    <property type="entry name" value="HOMOSERINE O-SUCCINYLTRANSFERASE"/>
    <property type="match status" value="1"/>
</dbReference>
<keyword evidence="1 4" id="KW-0028">Amino-acid biosynthesis</keyword>
<dbReference type="Gene3D" id="3.40.50.880">
    <property type="match status" value="1"/>
</dbReference>
<dbReference type="GO" id="GO:0005737">
    <property type="term" value="C:cytoplasm"/>
    <property type="evidence" value="ECO:0007669"/>
    <property type="project" value="UniProtKB-SubCell"/>
</dbReference>
<evidence type="ECO:0000256" key="1">
    <source>
        <dbReference type="ARBA" id="ARBA00022605"/>
    </source>
</evidence>
<accession>A0A2M9FZA9</accession>
<dbReference type="OrthoDB" id="9772423at2"/>
<evidence type="ECO:0000256" key="4">
    <source>
        <dbReference type="HAMAP-Rule" id="MF_00295"/>
    </source>
</evidence>
<comment type="subcellular location">
    <subcellularLocation>
        <location evidence="4">Cytoplasm</location>
    </subcellularLocation>
</comment>
<feature type="binding site" evidence="4">
    <location>
        <position position="200"/>
    </location>
    <ligand>
        <name>substrate</name>
    </ligand>
</feature>
<keyword evidence="2 4" id="KW-0808">Transferase</keyword>
<dbReference type="Proteomes" id="UP000229498">
    <property type="component" value="Unassembled WGS sequence"/>
</dbReference>
<dbReference type="EC" id="2.3.1.31" evidence="4"/>
<keyword evidence="4" id="KW-0486">Methionine biosynthesis</keyword>
<dbReference type="CDD" id="cd03131">
    <property type="entry name" value="GATase1_HTS"/>
    <property type="match status" value="1"/>
</dbReference>
<dbReference type="SUPFAM" id="SSF52317">
    <property type="entry name" value="Class I glutamine amidotransferase-like"/>
    <property type="match status" value="1"/>
</dbReference>
<feature type="active site" description="Proton acceptor" evidence="4">
    <location>
        <position position="243"/>
    </location>
</feature>
<keyword evidence="3 4" id="KW-0012">Acyltransferase</keyword>
<gene>
    <name evidence="4" type="primary">metAA</name>
    <name evidence="6" type="ORF">CVT23_15805</name>
</gene>
<dbReference type="UniPathway" id="UPA00051">
    <property type="reaction ID" value="UER00074"/>
</dbReference>
<dbReference type="PANTHER" id="PTHR20919">
    <property type="entry name" value="HOMOSERINE O-SUCCINYLTRANSFERASE"/>
    <property type="match status" value="1"/>
</dbReference>
<comment type="function">
    <text evidence="4">Transfers an acetyl group from acetyl-CoA to L-homoserine, forming acetyl-L-homoserine.</text>
</comment>
<dbReference type="RefSeq" id="WP_109792244.1">
    <property type="nucleotide sequence ID" value="NZ_PHIG01000039.1"/>
</dbReference>
<feature type="binding site" evidence="4">
    <location>
        <position position="172"/>
    </location>
    <ligand>
        <name>substrate</name>
    </ligand>
</feature>
<feature type="binding site" evidence="4">
    <location>
        <position position="257"/>
    </location>
    <ligand>
        <name>substrate</name>
    </ligand>
</feature>
<dbReference type="GO" id="GO:0009086">
    <property type="term" value="P:methionine biosynthetic process"/>
    <property type="evidence" value="ECO:0007669"/>
    <property type="project" value="UniProtKB-UniRule"/>
</dbReference>
<dbReference type="HAMAP" id="MF_00295">
    <property type="entry name" value="MetA_acyltransf"/>
    <property type="match status" value="1"/>
</dbReference>
<comment type="similarity">
    <text evidence="4">Belongs to the MetA family.</text>
</comment>
<evidence type="ECO:0000256" key="2">
    <source>
        <dbReference type="ARBA" id="ARBA00022679"/>
    </source>
</evidence>